<keyword evidence="3" id="KW-0378">Hydrolase</keyword>
<dbReference type="GO" id="GO:0006508">
    <property type="term" value="P:proteolysis"/>
    <property type="evidence" value="ECO:0007669"/>
    <property type="project" value="UniProtKB-KW"/>
</dbReference>
<feature type="compositionally biased region" description="Basic and acidic residues" evidence="4">
    <location>
        <begin position="198"/>
        <end position="212"/>
    </location>
</feature>
<feature type="domain" description="Prohead serine protease" evidence="5">
    <location>
        <begin position="18"/>
        <end position="171"/>
    </location>
</feature>
<evidence type="ECO:0000256" key="2">
    <source>
        <dbReference type="ARBA" id="ARBA00022670"/>
    </source>
</evidence>
<dbReference type="Pfam" id="PF04586">
    <property type="entry name" value="Peptidase_S78"/>
    <property type="match status" value="1"/>
</dbReference>
<dbReference type="GO" id="GO:0008233">
    <property type="term" value="F:peptidase activity"/>
    <property type="evidence" value="ECO:0007669"/>
    <property type="project" value="UniProtKB-KW"/>
</dbReference>
<accession>A0A0F9NXK5</accession>
<evidence type="ECO:0000259" key="5">
    <source>
        <dbReference type="Pfam" id="PF04586"/>
    </source>
</evidence>
<keyword evidence="1" id="KW-1188">Viral release from host cell</keyword>
<reference evidence="6" key="1">
    <citation type="journal article" date="2015" name="Nature">
        <title>Complex archaea that bridge the gap between prokaryotes and eukaryotes.</title>
        <authorList>
            <person name="Spang A."/>
            <person name="Saw J.H."/>
            <person name="Jorgensen S.L."/>
            <person name="Zaremba-Niedzwiedzka K."/>
            <person name="Martijn J."/>
            <person name="Lind A.E."/>
            <person name="van Eijk R."/>
            <person name="Schleper C."/>
            <person name="Guy L."/>
            <person name="Ettema T.J."/>
        </authorList>
    </citation>
    <scope>NUCLEOTIDE SEQUENCE</scope>
</reference>
<evidence type="ECO:0000313" key="6">
    <source>
        <dbReference type="EMBL" id="KKN16797.1"/>
    </source>
</evidence>
<name>A0A0F9NXK5_9ZZZZ</name>
<sequence length="221" mass="24746">MKTDTGTQEIRMFPVSELRADSDNGEITGHAAVFDQEADIWGDKEVIRRGAFKKTISDGADIFAFWNHDSNGVLGRTKNDTLSLAEDKKGLKVSILPPDTPTAQEVRTLIRDGFIDKMSFGFRVIVDKWTHPKEGNGPSLREILEVQLFEVSPVPFPAYDGTDVTARGMRPVKPPCENINEKEHKQEQSENSDGPTEPSRDQRSHSLSEVEKSKRRLALIL</sequence>
<dbReference type="InterPro" id="IPR006433">
    <property type="entry name" value="Prohead_protease"/>
</dbReference>
<dbReference type="InterPro" id="IPR054613">
    <property type="entry name" value="Peptidase_S78_dom"/>
</dbReference>
<feature type="compositionally biased region" description="Basic and acidic residues" evidence="4">
    <location>
        <begin position="179"/>
        <end position="188"/>
    </location>
</feature>
<organism evidence="6">
    <name type="scientific">marine sediment metagenome</name>
    <dbReference type="NCBI Taxonomy" id="412755"/>
    <lineage>
        <taxon>unclassified sequences</taxon>
        <taxon>metagenomes</taxon>
        <taxon>ecological metagenomes</taxon>
    </lineage>
</organism>
<evidence type="ECO:0000256" key="3">
    <source>
        <dbReference type="ARBA" id="ARBA00022801"/>
    </source>
</evidence>
<gene>
    <name evidence="6" type="ORF">LCGC14_0972270</name>
</gene>
<comment type="caution">
    <text evidence="6">The sequence shown here is derived from an EMBL/GenBank/DDBJ whole genome shotgun (WGS) entry which is preliminary data.</text>
</comment>
<protein>
    <recommendedName>
        <fullName evidence="5">Prohead serine protease domain-containing protein</fullName>
    </recommendedName>
</protein>
<dbReference type="NCBIfam" id="TIGR01543">
    <property type="entry name" value="proheadase_HK97"/>
    <property type="match status" value="1"/>
</dbReference>
<keyword evidence="2" id="KW-0645">Protease</keyword>
<dbReference type="AlphaFoldDB" id="A0A0F9NXK5"/>
<evidence type="ECO:0000256" key="1">
    <source>
        <dbReference type="ARBA" id="ARBA00022612"/>
    </source>
</evidence>
<feature type="region of interest" description="Disordered" evidence="4">
    <location>
        <begin position="161"/>
        <end position="221"/>
    </location>
</feature>
<evidence type="ECO:0000256" key="4">
    <source>
        <dbReference type="SAM" id="MobiDB-lite"/>
    </source>
</evidence>
<proteinExistence type="predicted"/>
<dbReference type="EMBL" id="LAZR01003580">
    <property type="protein sequence ID" value="KKN16797.1"/>
    <property type="molecule type" value="Genomic_DNA"/>
</dbReference>